<keyword evidence="6 10" id="KW-0460">Magnesium</keyword>
<keyword evidence="7 10" id="KW-0799">Topoisomerase</keyword>
<dbReference type="PANTHER" id="PTHR45866:SF1">
    <property type="entry name" value="DNA GYRASE SUBUNIT B, MITOCHONDRIAL"/>
    <property type="match status" value="1"/>
</dbReference>
<dbReference type="GO" id="GO:0003677">
    <property type="term" value="F:DNA binding"/>
    <property type="evidence" value="ECO:0007669"/>
    <property type="project" value="UniProtKB-KW"/>
</dbReference>
<comment type="cofactor">
    <cofactor evidence="10">
        <name>Mg(2+)</name>
        <dbReference type="ChEBI" id="CHEBI:18420"/>
    </cofactor>
    <cofactor evidence="10">
        <name>Mn(2+)</name>
        <dbReference type="ChEBI" id="CHEBI:29035"/>
    </cofactor>
    <cofactor evidence="10">
        <name>Ca(2+)</name>
        <dbReference type="ChEBI" id="CHEBI:29108"/>
    </cofactor>
    <text evidence="10">Binds two Mg(2+) per subunit. The magnesium ions form salt bridges with both the protein and the DNA. Can also accept other divalent metal cations, such as Mn(2+) or Ca(2+).</text>
</comment>
<dbReference type="SMART" id="SM00387">
    <property type="entry name" value="HATPase_c"/>
    <property type="match status" value="1"/>
</dbReference>
<dbReference type="SUPFAM" id="SSF54211">
    <property type="entry name" value="Ribosomal protein S5 domain 2-like"/>
    <property type="match status" value="1"/>
</dbReference>
<evidence type="ECO:0000256" key="9">
    <source>
        <dbReference type="ARBA" id="ARBA00023235"/>
    </source>
</evidence>
<dbReference type="InterPro" id="IPR020568">
    <property type="entry name" value="Ribosomal_Su5_D2-typ_SF"/>
</dbReference>
<protein>
    <recommendedName>
        <fullName evidence="10">DNA gyrase subunit B</fullName>
        <ecNumber evidence="10">5.6.2.2</ecNumber>
    </recommendedName>
</protein>
<keyword evidence="5 10" id="KW-0067">ATP-binding</keyword>
<dbReference type="Pfam" id="PF02518">
    <property type="entry name" value="HATPase_c"/>
    <property type="match status" value="1"/>
</dbReference>
<feature type="site" description="Interaction with DNA" evidence="10">
    <location>
        <position position="449"/>
    </location>
</feature>
<evidence type="ECO:0000256" key="7">
    <source>
        <dbReference type="ARBA" id="ARBA00023029"/>
    </source>
</evidence>
<dbReference type="EMBL" id="DTGA01000167">
    <property type="protein sequence ID" value="HGB31505.1"/>
    <property type="molecule type" value="Genomic_DNA"/>
</dbReference>
<dbReference type="AlphaFoldDB" id="A0A7C3WN06"/>
<dbReference type="Pfam" id="PF00986">
    <property type="entry name" value="DNA_gyraseB_C"/>
    <property type="match status" value="1"/>
</dbReference>
<gene>
    <name evidence="10 12" type="primary">gyrB</name>
    <name evidence="12" type="ORF">ENV35_06495</name>
</gene>
<dbReference type="InterPro" id="IPR013506">
    <property type="entry name" value="Topo_IIA_bsu_dom2"/>
</dbReference>
<dbReference type="NCBIfam" id="TIGR01059">
    <property type="entry name" value="gyrB"/>
    <property type="match status" value="1"/>
</dbReference>
<feature type="binding site" evidence="10">
    <location>
        <position position="498"/>
    </location>
    <ligand>
        <name>Mg(2+)</name>
        <dbReference type="ChEBI" id="CHEBI:18420"/>
        <label>2</label>
    </ligand>
</feature>
<keyword evidence="9 10" id="KW-0413">Isomerase</keyword>
<dbReference type="InterPro" id="IPR034160">
    <property type="entry name" value="TOPRIM_GyrB"/>
</dbReference>
<name>A0A7C3WN06_9BACT</name>
<dbReference type="InterPro" id="IPR003594">
    <property type="entry name" value="HATPase_dom"/>
</dbReference>
<dbReference type="SUPFAM" id="SSF56719">
    <property type="entry name" value="Type II DNA topoisomerase"/>
    <property type="match status" value="1"/>
</dbReference>
<keyword evidence="8" id="KW-0238">DNA-binding</keyword>
<dbReference type="InterPro" id="IPR011557">
    <property type="entry name" value="GyrB"/>
</dbReference>
<dbReference type="FunFam" id="3.30.230.10:FF:000005">
    <property type="entry name" value="DNA gyrase subunit B"/>
    <property type="match status" value="1"/>
</dbReference>
<accession>A0A7C3WN06</accession>
<dbReference type="PROSITE" id="PS50880">
    <property type="entry name" value="TOPRIM"/>
    <property type="match status" value="1"/>
</dbReference>
<dbReference type="Gene3D" id="3.40.50.670">
    <property type="match status" value="1"/>
</dbReference>
<evidence type="ECO:0000256" key="8">
    <source>
        <dbReference type="ARBA" id="ARBA00023125"/>
    </source>
</evidence>
<dbReference type="GO" id="GO:0005737">
    <property type="term" value="C:cytoplasm"/>
    <property type="evidence" value="ECO:0007669"/>
    <property type="project" value="UniProtKB-SubCell"/>
</dbReference>
<organism evidence="12">
    <name type="scientific">Dictyoglomus turgidum</name>
    <dbReference type="NCBI Taxonomy" id="513050"/>
    <lineage>
        <taxon>Bacteria</taxon>
        <taxon>Pseudomonadati</taxon>
        <taxon>Dictyoglomota</taxon>
        <taxon>Dictyoglomia</taxon>
        <taxon>Dictyoglomales</taxon>
        <taxon>Dictyoglomaceae</taxon>
        <taxon>Dictyoglomus</taxon>
    </lineage>
</organism>
<dbReference type="GO" id="GO:0034335">
    <property type="term" value="F:DNA negative supercoiling activity"/>
    <property type="evidence" value="ECO:0007669"/>
    <property type="project" value="UniProtKB-ARBA"/>
</dbReference>
<dbReference type="Pfam" id="PF00204">
    <property type="entry name" value="DNA_gyraseB"/>
    <property type="match status" value="1"/>
</dbReference>
<proteinExistence type="inferred from homology"/>
<comment type="subunit">
    <text evidence="10">Heterotetramer, composed of two GyrA and two GyrB chains. In the heterotetramer, GyrA contains the active site tyrosine that forms a transient covalent intermediate with DNA, while GyrB binds cofactors and catalyzes ATP hydrolysis.</text>
</comment>
<dbReference type="PRINTS" id="PR00418">
    <property type="entry name" value="TPI2FAMILY"/>
</dbReference>
<evidence type="ECO:0000256" key="10">
    <source>
        <dbReference type="HAMAP-Rule" id="MF_01898"/>
    </source>
</evidence>
<dbReference type="GO" id="GO:0006265">
    <property type="term" value="P:DNA topological change"/>
    <property type="evidence" value="ECO:0007669"/>
    <property type="project" value="UniProtKB-UniRule"/>
</dbReference>
<comment type="similarity">
    <text evidence="2 10">Belongs to the type II topoisomerase GyrB family.</text>
</comment>
<comment type="miscellaneous">
    <text evidence="10">Few gyrases are as efficient as E.coli at forming negative supercoils. Not all organisms have 2 type II topoisomerases; in organisms with a single type II topoisomerase this enzyme also has to decatenate newly replicated chromosomes.</text>
</comment>
<keyword evidence="3 10" id="KW-0479">Metal-binding</keyword>
<evidence type="ECO:0000256" key="6">
    <source>
        <dbReference type="ARBA" id="ARBA00022842"/>
    </source>
</evidence>
<feature type="binding site" evidence="10">
    <location>
        <position position="424"/>
    </location>
    <ligand>
        <name>Mg(2+)</name>
        <dbReference type="ChEBI" id="CHEBI:18420"/>
        <label>1</label>
        <note>catalytic</note>
    </ligand>
</feature>
<dbReference type="Gene3D" id="3.30.565.10">
    <property type="entry name" value="Histidine kinase-like ATPase, C-terminal domain"/>
    <property type="match status" value="1"/>
</dbReference>
<dbReference type="GO" id="GO:0046872">
    <property type="term" value="F:metal ion binding"/>
    <property type="evidence" value="ECO:0007669"/>
    <property type="project" value="UniProtKB-KW"/>
</dbReference>
<dbReference type="InterPro" id="IPR000565">
    <property type="entry name" value="Topo_IIA_B"/>
</dbReference>
<dbReference type="FunFam" id="3.30.565.10:FF:000002">
    <property type="entry name" value="DNA gyrase subunit B"/>
    <property type="match status" value="1"/>
</dbReference>
<dbReference type="InterPro" id="IPR001241">
    <property type="entry name" value="Topo_IIA"/>
</dbReference>
<dbReference type="GO" id="GO:0006261">
    <property type="term" value="P:DNA-templated DNA replication"/>
    <property type="evidence" value="ECO:0007669"/>
    <property type="project" value="UniProtKB-UniRule"/>
</dbReference>
<dbReference type="EC" id="5.6.2.2" evidence="10"/>
<dbReference type="PANTHER" id="PTHR45866">
    <property type="entry name" value="DNA GYRASE/TOPOISOMERASE SUBUNIT B"/>
    <property type="match status" value="1"/>
</dbReference>
<dbReference type="InterPro" id="IPR013760">
    <property type="entry name" value="Topo_IIA-like_dom_sf"/>
</dbReference>
<evidence type="ECO:0000256" key="2">
    <source>
        <dbReference type="ARBA" id="ARBA00010708"/>
    </source>
</evidence>
<feature type="binding site" evidence="10">
    <location>
        <position position="500"/>
    </location>
    <ligand>
        <name>Mg(2+)</name>
        <dbReference type="ChEBI" id="CHEBI:18420"/>
        <label>2</label>
    </ligand>
</feature>
<feature type="site" description="Interaction with DNA" evidence="10">
    <location>
        <position position="452"/>
    </location>
</feature>
<dbReference type="CDD" id="cd16928">
    <property type="entry name" value="HATPase_GyrB-like"/>
    <property type="match status" value="1"/>
</dbReference>
<evidence type="ECO:0000256" key="1">
    <source>
        <dbReference type="ARBA" id="ARBA00000185"/>
    </source>
</evidence>
<dbReference type="GO" id="GO:0005524">
    <property type="term" value="F:ATP binding"/>
    <property type="evidence" value="ECO:0007669"/>
    <property type="project" value="UniProtKB-UniRule"/>
</dbReference>
<dbReference type="FunFam" id="3.40.50.670:FF:000002">
    <property type="entry name" value="DNA gyrase subunit B"/>
    <property type="match status" value="1"/>
</dbReference>
<dbReference type="CDD" id="cd03366">
    <property type="entry name" value="TOPRIM_TopoIIA_GyrB"/>
    <property type="match status" value="1"/>
</dbReference>
<sequence>MTVTKKDKYTADSIQILEGTEAVRKRPGMYIGDVGVRGLHHLVFELVDNSIDEVMAGYCDYIYVELRKDGGVVVLDNGRGIPVDIHPQAKKPALEIVLTTLHAGGKFSNSIYKISGGLHGVGLSVVNALSKRLEVEVMRDGKVYYQAYEKGKPVTPLTEKGSTDKTGTKILFYPDPDIFETTKFDYEIIANRLKELAFLNPGVTIELKDENTGKSNVFKYEGGLIQFMEYLSKGKEVLHDPFYFKREEENLVIEVVLQYNNGYDELILSYVNNIHTIEGGTHVTGFRSALTKVVNSFARSWGLWKEAESLSGEDVREGLTAIISTKVPNPQFEGQTKTKLGNSEVKKFVEKVVEEELTEYFTKNPDIGKLIIGKIIEAYRARQAARKARELVRRKSLLESTLLPGKLADCSEKDPSKCELFIVEGESAGGSAKQARDRRYQAILPLRGKILNVEKAQHLTKILSSEEIKTIIASLGTGIGQDFDLSKLRYHKIIIMTDADVDGAHIRTLLLTFFYRHFRPLIEGGYVYIAQPPLYFLRKGKEERYAYSEEEKEEILREWGYPDNVYIQRYKGLGEMDPDQLRETTMDPQKRILLQVTIEDALEAERLFSILMGNNVEERRNFIEQKAKFVRNLDI</sequence>
<comment type="catalytic activity">
    <reaction evidence="1 10">
        <text>ATP-dependent breakage, passage and rejoining of double-stranded DNA.</text>
        <dbReference type="EC" id="5.6.2.2"/>
    </reaction>
</comment>
<feature type="binding site" evidence="10">
    <location>
        <position position="498"/>
    </location>
    <ligand>
        <name>Mg(2+)</name>
        <dbReference type="ChEBI" id="CHEBI:18420"/>
        <label>1</label>
        <note>catalytic</note>
    </ligand>
</feature>
<dbReference type="InterPro" id="IPR036890">
    <property type="entry name" value="HATPase_C_sf"/>
</dbReference>
<dbReference type="HAMAP" id="MF_01898">
    <property type="entry name" value="GyrB"/>
    <property type="match status" value="1"/>
</dbReference>
<keyword evidence="10" id="KW-0963">Cytoplasm</keyword>
<dbReference type="InterPro" id="IPR013759">
    <property type="entry name" value="Topo_IIA_B_C"/>
</dbReference>
<dbReference type="InterPro" id="IPR006171">
    <property type="entry name" value="TOPRIM_dom"/>
</dbReference>
<evidence type="ECO:0000256" key="4">
    <source>
        <dbReference type="ARBA" id="ARBA00022741"/>
    </source>
</evidence>
<dbReference type="GO" id="GO:0005694">
    <property type="term" value="C:chromosome"/>
    <property type="evidence" value="ECO:0007669"/>
    <property type="project" value="InterPro"/>
</dbReference>
<comment type="function">
    <text evidence="10">A type II topoisomerase that negatively supercoils closed circular double-stranded (ds) DNA in an ATP-dependent manner to modulate DNA topology and maintain chromosomes in an underwound state. Negative supercoiling favors strand separation, and DNA replication, transcription, recombination and repair, all of which involve strand separation. Also able to catalyze the interconversion of other topological isomers of dsDNA rings, including catenanes and knotted rings. Type II topoisomerases break and join 2 DNA strands simultaneously in an ATP-dependent manner.</text>
</comment>
<dbReference type="InterPro" id="IPR014721">
    <property type="entry name" value="Ribsml_uS5_D2-typ_fold_subgr"/>
</dbReference>
<reference evidence="12" key="1">
    <citation type="journal article" date="2020" name="mSystems">
        <title>Genome- and Community-Level Interaction Insights into Carbon Utilization and Element Cycling Functions of Hydrothermarchaeota in Hydrothermal Sediment.</title>
        <authorList>
            <person name="Zhou Z."/>
            <person name="Liu Y."/>
            <person name="Xu W."/>
            <person name="Pan J."/>
            <person name="Luo Z.H."/>
            <person name="Li M."/>
        </authorList>
    </citation>
    <scope>NUCLEOTIDE SEQUENCE [LARGE SCALE GENOMIC DNA]</scope>
    <source>
        <strain evidence="12">SpSt-751</strain>
    </source>
</reference>
<dbReference type="PRINTS" id="PR01159">
    <property type="entry name" value="DNAGYRASEB"/>
</dbReference>
<comment type="caution">
    <text evidence="12">The sequence shown here is derived from an EMBL/GenBank/DDBJ whole genome shotgun (WGS) entry which is preliminary data.</text>
</comment>
<comment type="subcellular location">
    <subcellularLocation>
        <location evidence="10">Cytoplasm</location>
    </subcellularLocation>
</comment>
<evidence type="ECO:0000313" key="12">
    <source>
        <dbReference type="EMBL" id="HGB31505.1"/>
    </source>
</evidence>
<evidence type="ECO:0000259" key="11">
    <source>
        <dbReference type="PROSITE" id="PS50880"/>
    </source>
</evidence>
<dbReference type="Pfam" id="PF01751">
    <property type="entry name" value="Toprim"/>
    <property type="match status" value="1"/>
</dbReference>
<dbReference type="NCBIfam" id="NF004189">
    <property type="entry name" value="PRK05644.1"/>
    <property type="match status" value="1"/>
</dbReference>
<feature type="domain" description="Toprim" evidence="11">
    <location>
        <begin position="418"/>
        <end position="533"/>
    </location>
</feature>
<dbReference type="SUPFAM" id="SSF55874">
    <property type="entry name" value="ATPase domain of HSP90 chaperone/DNA topoisomerase II/histidine kinase"/>
    <property type="match status" value="1"/>
</dbReference>
<dbReference type="Gene3D" id="3.30.230.10">
    <property type="match status" value="1"/>
</dbReference>
<dbReference type="NCBIfam" id="NF011501">
    <property type="entry name" value="PRK14939.1"/>
    <property type="match status" value="1"/>
</dbReference>
<evidence type="ECO:0000256" key="5">
    <source>
        <dbReference type="ARBA" id="ARBA00022840"/>
    </source>
</evidence>
<keyword evidence="4 10" id="KW-0547">Nucleotide-binding</keyword>
<dbReference type="InterPro" id="IPR002288">
    <property type="entry name" value="DNA_gyrase_B_C"/>
</dbReference>
<dbReference type="SMART" id="SM00433">
    <property type="entry name" value="TOP2c"/>
    <property type="match status" value="1"/>
</dbReference>
<evidence type="ECO:0000256" key="3">
    <source>
        <dbReference type="ARBA" id="ARBA00022723"/>
    </source>
</evidence>
<dbReference type="CDD" id="cd00822">
    <property type="entry name" value="TopoII_Trans_DNA_gyrase"/>
    <property type="match status" value="1"/>
</dbReference>